<dbReference type="GO" id="GO:0019878">
    <property type="term" value="P:lysine biosynthetic process via aminoadipic acid"/>
    <property type="evidence" value="ECO:0007669"/>
    <property type="project" value="TreeGrafter"/>
</dbReference>
<evidence type="ECO:0000259" key="5">
    <source>
        <dbReference type="Pfam" id="PF22624"/>
    </source>
</evidence>
<dbReference type="PANTHER" id="PTHR12215:SF10">
    <property type="entry name" value="L-AMINOADIPATE-SEMIALDEHYDE DEHYDROGENASE-PHOSPHOPANTETHEINYL TRANSFERASE"/>
    <property type="match status" value="1"/>
</dbReference>
<name>A0A2S8FHQ9_9BACT</name>
<sequence>MALAPEKSRSRPQRRAHVRSRHTHTGPPFMIQLSTKPFPLPRPTRQLEIAQNELHLWRISLEESIDAVDQLHKQLSEAEQTRAGKFFREAQAQQFVVYHAALRDILARYVGVRPSEIAYEVGQFGKPNVVSMQADGLRFNLTHSGELAVVAVARDAEVGVDIERTREVRSFASMLQRCLSDAERKDICDHHEEDRHRHFLRFWTHKEAYLKAIGVGLRAPLDRLTIDLLAPEGRKVVNHFHLFPEKPVIRLMELAPCEGFVGAIGSTHAESPEIKTFGWVSGRFGG</sequence>
<evidence type="ECO:0000313" key="7">
    <source>
        <dbReference type="Proteomes" id="UP000239388"/>
    </source>
</evidence>
<accession>A0A2S8FHQ9</accession>
<dbReference type="Pfam" id="PF22624">
    <property type="entry name" value="AASDHPPT_N"/>
    <property type="match status" value="1"/>
</dbReference>
<reference evidence="6 7" key="1">
    <citation type="submission" date="2018-02" db="EMBL/GenBank/DDBJ databases">
        <title>Comparative genomes isolates from brazilian mangrove.</title>
        <authorList>
            <person name="Araujo J.E."/>
            <person name="Taketani R.G."/>
            <person name="Silva M.C.P."/>
            <person name="Loureco M.V."/>
            <person name="Andreote F.D."/>
        </authorList>
    </citation>
    <scope>NUCLEOTIDE SEQUENCE [LARGE SCALE GENOMIC DNA]</scope>
    <source>
        <strain evidence="6 7">NAP PRIS-MGV</strain>
    </source>
</reference>
<evidence type="ECO:0000256" key="1">
    <source>
        <dbReference type="ARBA" id="ARBA00010990"/>
    </source>
</evidence>
<evidence type="ECO:0000313" key="6">
    <source>
        <dbReference type="EMBL" id="PQO31705.1"/>
    </source>
</evidence>
<dbReference type="InterPro" id="IPR055066">
    <property type="entry name" value="AASDHPPT_N"/>
</dbReference>
<evidence type="ECO:0000256" key="3">
    <source>
        <dbReference type="SAM" id="MobiDB-lite"/>
    </source>
</evidence>
<dbReference type="Proteomes" id="UP000239388">
    <property type="component" value="Unassembled WGS sequence"/>
</dbReference>
<evidence type="ECO:0000259" key="4">
    <source>
        <dbReference type="Pfam" id="PF01648"/>
    </source>
</evidence>
<dbReference type="AlphaFoldDB" id="A0A2S8FHQ9"/>
<organism evidence="6 7">
    <name type="scientific">Blastopirellula marina</name>
    <dbReference type="NCBI Taxonomy" id="124"/>
    <lineage>
        <taxon>Bacteria</taxon>
        <taxon>Pseudomonadati</taxon>
        <taxon>Planctomycetota</taxon>
        <taxon>Planctomycetia</taxon>
        <taxon>Pirellulales</taxon>
        <taxon>Pirellulaceae</taxon>
        <taxon>Blastopirellula</taxon>
    </lineage>
</organism>
<dbReference type="Gene3D" id="3.90.470.20">
    <property type="entry name" value="4'-phosphopantetheinyl transferase domain"/>
    <property type="match status" value="1"/>
</dbReference>
<comment type="similarity">
    <text evidence="1">Belongs to the P-Pant transferase superfamily. Gsp/Sfp/HetI/AcpT family.</text>
</comment>
<dbReference type="InterPro" id="IPR008278">
    <property type="entry name" value="4-PPantetheinyl_Trfase_dom"/>
</dbReference>
<feature type="compositionally biased region" description="Basic residues" evidence="3">
    <location>
        <begin position="10"/>
        <end position="24"/>
    </location>
</feature>
<dbReference type="InterPro" id="IPR050559">
    <property type="entry name" value="P-Pant_transferase_sf"/>
</dbReference>
<feature type="region of interest" description="Disordered" evidence="3">
    <location>
        <begin position="1"/>
        <end position="30"/>
    </location>
</feature>
<evidence type="ECO:0000256" key="2">
    <source>
        <dbReference type="ARBA" id="ARBA00022679"/>
    </source>
</evidence>
<dbReference type="SUPFAM" id="SSF56214">
    <property type="entry name" value="4'-phosphopantetheinyl transferase"/>
    <property type="match status" value="2"/>
</dbReference>
<feature type="domain" description="4'-phosphopantetheinyl transferase" evidence="4">
    <location>
        <begin position="158"/>
        <end position="230"/>
    </location>
</feature>
<dbReference type="GO" id="GO:0000287">
    <property type="term" value="F:magnesium ion binding"/>
    <property type="evidence" value="ECO:0007669"/>
    <property type="project" value="InterPro"/>
</dbReference>
<dbReference type="EMBL" id="PUIB01000019">
    <property type="protein sequence ID" value="PQO31705.1"/>
    <property type="molecule type" value="Genomic_DNA"/>
</dbReference>
<dbReference type="GO" id="GO:0008897">
    <property type="term" value="F:holo-[acyl-carrier-protein] synthase activity"/>
    <property type="evidence" value="ECO:0007669"/>
    <property type="project" value="InterPro"/>
</dbReference>
<keyword evidence="2" id="KW-0808">Transferase</keyword>
<feature type="domain" description="4'-phosphopantetheinyl transferase N-terminal" evidence="5">
    <location>
        <begin position="70"/>
        <end position="152"/>
    </location>
</feature>
<dbReference type="PANTHER" id="PTHR12215">
    <property type="entry name" value="PHOSPHOPANTETHEINE TRANSFERASE"/>
    <property type="match status" value="1"/>
</dbReference>
<dbReference type="InterPro" id="IPR037143">
    <property type="entry name" value="4-PPantetheinyl_Trfase_dom_sf"/>
</dbReference>
<comment type="caution">
    <text evidence="6">The sequence shown here is derived from an EMBL/GenBank/DDBJ whole genome shotgun (WGS) entry which is preliminary data.</text>
</comment>
<dbReference type="GO" id="GO:0005829">
    <property type="term" value="C:cytosol"/>
    <property type="evidence" value="ECO:0007669"/>
    <property type="project" value="TreeGrafter"/>
</dbReference>
<proteinExistence type="inferred from homology"/>
<dbReference type="Pfam" id="PF01648">
    <property type="entry name" value="ACPS"/>
    <property type="match status" value="1"/>
</dbReference>
<gene>
    <name evidence="6" type="ORF">C5Y98_20035</name>
</gene>
<protein>
    <submittedName>
        <fullName evidence="6">Uncharacterized protein</fullName>
    </submittedName>
</protein>